<evidence type="ECO:0000313" key="4">
    <source>
        <dbReference type="Proteomes" id="UP000018467"/>
    </source>
</evidence>
<evidence type="ECO:0000313" key="3">
    <source>
        <dbReference type="Ensembl" id="ENSAMXP00000049364.1"/>
    </source>
</evidence>
<organism evidence="3 4">
    <name type="scientific">Astyanax mexicanus</name>
    <name type="common">Blind cave fish</name>
    <name type="synonym">Astyanax fasciatus mexicanus</name>
    <dbReference type="NCBI Taxonomy" id="7994"/>
    <lineage>
        <taxon>Eukaryota</taxon>
        <taxon>Metazoa</taxon>
        <taxon>Chordata</taxon>
        <taxon>Craniata</taxon>
        <taxon>Vertebrata</taxon>
        <taxon>Euteleostomi</taxon>
        <taxon>Actinopterygii</taxon>
        <taxon>Neopterygii</taxon>
        <taxon>Teleostei</taxon>
        <taxon>Ostariophysi</taxon>
        <taxon>Characiformes</taxon>
        <taxon>Characoidei</taxon>
        <taxon>Acestrorhamphidae</taxon>
        <taxon>Acestrorhamphinae</taxon>
        <taxon>Astyanax</taxon>
    </lineage>
</organism>
<protein>
    <recommendedName>
        <fullName evidence="2">C-type lectin domain-containing protein</fullName>
    </recommendedName>
</protein>
<dbReference type="InterPro" id="IPR001304">
    <property type="entry name" value="C-type_lectin-like"/>
</dbReference>
<dbReference type="SUPFAM" id="SSF56436">
    <property type="entry name" value="C-type lectin-like"/>
    <property type="match status" value="1"/>
</dbReference>
<reference evidence="3" key="4">
    <citation type="submission" date="2025-09" db="UniProtKB">
        <authorList>
            <consortium name="Ensembl"/>
        </authorList>
    </citation>
    <scope>IDENTIFICATION</scope>
</reference>
<dbReference type="GeneTree" id="ENSGT00970000194233"/>
<dbReference type="Gene3D" id="3.10.100.10">
    <property type="entry name" value="Mannose-Binding Protein A, subunit A"/>
    <property type="match status" value="1"/>
</dbReference>
<reference evidence="3" key="3">
    <citation type="submission" date="2025-08" db="UniProtKB">
        <authorList>
            <consortium name="Ensembl"/>
        </authorList>
    </citation>
    <scope>IDENTIFICATION</scope>
</reference>
<proteinExistence type="predicted"/>
<dbReference type="Ensembl" id="ENSAMXT00000050676.1">
    <property type="protein sequence ID" value="ENSAMXP00000049364.1"/>
    <property type="gene ID" value="ENSAMXG00000039509.1"/>
</dbReference>
<reference evidence="4" key="2">
    <citation type="journal article" date="2014" name="Nat. Commun.">
        <title>The cavefish genome reveals candidate genes for eye loss.</title>
        <authorList>
            <person name="McGaugh S.E."/>
            <person name="Gross J.B."/>
            <person name="Aken B."/>
            <person name="Blin M."/>
            <person name="Borowsky R."/>
            <person name="Chalopin D."/>
            <person name="Hinaux H."/>
            <person name="Jeffery W.R."/>
            <person name="Keene A."/>
            <person name="Ma L."/>
            <person name="Minx P."/>
            <person name="Murphy D."/>
            <person name="O'Quin K.E."/>
            <person name="Retaux S."/>
            <person name="Rohner N."/>
            <person name="Searle S.M."/>
            <person name="Stahl B.A."/>
            <person name="Tabin C."/>
            <person name="Volff J.N."/>
            <person name="Yoshizawa M."/>
            <person name="Warren W.C."/>
        </authorList>
    </citation>
    <scope>NUCLEOTIDE SEQUENCE [LARGE SCALE GENOMIC DNA]</scope>
    <source>
        <strain evidence="4">female</strain>
    </source>
</reference>
<dbReference type="Bgee" id="ENSAMXG00000039509">
    <property type="expression patterns" value="Expressed in testis"/>
</dbReference>
<dbReference type="InParanoid" id="A0A3B1K6W4"/>
<evidence type="ECO:0000259" key="2">
    <source>
        <dbReference type="PROSITE" id="PS50041"/>
    </source>
</evidence>
<reference evidence="4" key="1">
    <citation type="submission" date="2013-03" db="EMBL/GenBank/DDBJ databases">
        <authorList>
            <person name="Jeffery W."/>
            <person name="Warren W."/>
            <person name="Wilson R.K."/>
        </authorList>
    </citation>
    <scope>NUCLEOTIDE SEQUENCE</scope>
    <source>
        <strain evidence="4">female</strain>
    </source>
</reference>
<dbReference type="Pfam" id="PF00059">
    <property type="entry name" value="Lectin_C"/>
    <property type="match status" value="1"/>
</dbReference>
<feature type="domain" description="C-type lectin" evidence="2">
    <location>
        <begin position="125"/>
        <end position="214"/>
    </location>
</feature>
<dbReference type="InterPro" id="IPR018378">
    <property type="entry name" value="C-type_lectin_CS"/>
</dbReference>
<dbReference type="PROSITE" id="PS00615">
    <property type="entry name" value="C_TYPE_LECTIN_1"/>
    <property type="match status" value="1"/>
</dbReference>
<dbReference type="InterPro" id="IPR050801">
    <property type="entry name" value="Ca-Dep_Lectins_ImmuneDev"/>
</dbReference>
<dbReference type="SMART" id="SM00034">
    <property type="entry name" value="CLECT"/>
    <property type="match status" value="1"/>
</dbReference>
<dbReference type="Proteomes" id="UP000018467">
    <property type="component" value="Unassembled WGS sequence"/>
</dbReference>
<dbReference type="AlphaFoldDB" id="A0A3B1K6W4"/>
<dbReference type="InterPro" id="IPR016187">
    <property type="entry name" value="CTDL_fold"/>
</dbReference>
<dbReference type="PANTHER" id="PTHR22801">
    <property type="entry name" value="LITHOSTATHINE"/>
    <property type="match status" value="1"/>
</dbReference>
<sequence length="217" mass="24505">MTRSPTWNSLRRAGRLYTRCCAPWASSICSFTMGSTLLIRVCMVLTYSITDLNGEERTQYAGEPETVISVSSGSGSPQTSVCCQFLWSFPSAHHWLASPHGVLVALSSGRKVSYRWKSAGSYRIILNAQMMTCLQQVFINTLRKRQWVWIGLSDGETEGVWKWVDGSELITGFWYPGEPNSNGDEDCGLYGYGSDPVNNWADYPCNNQFFWMCEKRI</sequence>
<accession>A0A3B1K6W4</accession>
<name>A0A3B1K6W4_ASTMX</name>
<dbReference type="PANTHER" id="PTHR22801:SF63">
    <property type="entry name" value="C-TYPE LECTIN DOMAIN-CONTAINING PROTEIN"/>
    <property type="match status" value="1"/>
</dbReference>
<evidence type="ECO:0000256" key="1">
    <source>
        <dbReference type="ARBA" id="ARBA00023157"/>
    </source>
</evidence>
<dbReference type="PROSITE" id="PS50041">
    <property type="entry name" value="C_TYPE_LECTIN_2"/>
    <property type="match status" value="1"/>
</dbReference>
<keyword evidence="1" id="KW-1015">Disulfide bond</keyword>
<dbReference type="InterPro" id="IPR016186">
    <property type="entry name" value="C-type_lectin-like/link_sf"/>
</dbReference>
<keyword evidence="4" id="KW-1185">Reference proteome</keyword>